<organism evidence="2 3">
    <name type="scientific">Pseudovirgaria hyperparasitica</name>
    <dbReference type="NCBI Taxonomy" id="470096"/>
    <lineage>
        <taxon>Eukaryota</taxon>
        <taxon>Fungi</taxon>
        <taxon>Dikarya</taxon>
        <taxon>Ascomycota</taxon>
        <taxon>Pezizomycotina</taxon>
        <taxon>Dothideomycetes</taxon>
        <taxon>Dothideomycetes incertae sedis</taxon>
        <taxon>Acrospermales</taxon>
        <taxon>Acrospermaceae</taxon>
        <taxon>Pseudovirgaria</taxon>
    </lineage>
</organism>
<feature type="region of interest" description="Disordered" evidence="1">
    <location>
        <begin position="421"/>
        <end position="466"/>
    </location>
</feature>
<dbReference type="OrthoDB" id="3687816at2759"/>
<accession>A0A6A6VZ59</accession>
<keyword evidence="3" id="KW-1185">Reference proteome</keyword>
<gene>
    <name evidence="2" type="ORF">EJ05DRAFT_519691</name>
</gene>
<dbReference type="EMBL" id="ML996578">
    <property type="protein sequence ID" value="KAF2754980.1"/>
    <property type="molecule type" value="Genomic_DNA"/>
</dbReference>
<proteinExistence type="predicted"/>
<feature type="region of interest" description="Disordered" evidence="1">
    <location>
        <begin position="1"/>
        <end position="49"/>
    </location>
</feature>
<dbReference type="Proteomes" id="UP000799437">
    <property type="component" value="Unassembled WGS sequence"/>
</dbReference>
<protein>
    <submittedName>
        <fullName evidence="2">Uncharacterized protein</fullName>
    </submittedName>
</protein>
<dbReference type="GeneID" id="54489782"/>
<sequence length="489" mass="55699">MYHPTSEQNWEFQINPESPYSNTQQPGQPYYGASGMNSSSPVIEPSPRHIHGLPKYEANIGIGTGQLSQDDLNNFDFKIAKALQVQGGIDHLSPDDRSSFGNIMQNTEFKMSDQQQTMNHASHYTLQLQRQQTELHMQQLQQRQQQQRQWRQQQQQNAFNHQRFQQIIQNNSAATPLSGTPMDFQTQDRHNAASYQNETPSSSFIPNDELTNFGVRERYNSTALMNSPEPLLHIAIPPSENGFCNFQGPVQAKAYIDERKHWKNQDTNAPLTDQELRPYAEAIFEAMISIGKDKYRPKVPDPKHWGAGQWTLRQIEARAWHVADLTAKLHRLGDNMWVAQGCKSRISMRDTQLSFVERIDLICKILRKMHNTCTEVMNGQKLDILIPGPNKLMKRIISNASGNEKKKGLLETGKKAKARGWAIDFGEEEDEDAEGEGEEDGDEEYVEETVEVEDSPSLRSSRATAERGRRLRLGLRVDGDLAHKSRSTT</sequence>
<feature type="compositionally biased region" description="Acidic residues" evidence="1">
    <location>
        <begin position="425"/>
        <end position="454"/>
    </location>
</feature>
<dbReference type="RefSeq" id="XP_033597431.1">
    <property type="nucleotide sequence ID" value="XM_033748728.1"/>
</dbReference>
<evidence type="ECO:0000256" key="1">
    <source>
        <dbReference type="SAM" id="MobiDB-lite"/>
    </source>
</evidence>
<evidence type="ECO:0000313" key="3">
    <source>
        <dbReference type="Proteomes" id="UP000799437"/>
    </source>
</evidence>
<name>A0A6A6VZ59_9PEZI</name>
<feature type="compositionally biased region" description="Polar residues" evidence="1">
    <location>
        <begin position="1"/>
        <end position="27"/>
    </location>
</feature>
<dbReference type="AlphaFoldDB" id="A0A6A6VZ59"/>
<reference evidence="2" key="1">
    <citation type="journal article" date="2020" name="Stud. Mycol.">
        <title>101 Dothideomycetes genomes: a test case for predicting lifestyles and emergence of pathogens.</title>
        <authorList>
            <person name="Haridas S."/>
            <person name="Albert R."/>
            <person name="Binder M."/>
            <person name="Bloem J."/>
            <person name="Labutti K."/>
            <person name="Salamov A."/>
            <person name="Andreopoulos B."/>
            <person name="Baker S."/>
            <person name="Barry K."/>
            <person name="Bills G."/>
            <person name="Bluhm B."/>
            <person name="Cannon C."/>
            <person name="Castanera R."/>
            <person name="Culley D."/>
            <person name="Daum C."/>
            <person name="Ezra D."/>
            <person name="Gonzalez J."/>
            <person name="Henrissat B."/>
            <person name="Kuo A."/>
            <person name="Liang C."/>
            <person name="Lipzen A."/>
            <person name="Lutzoni F."/>
            <person name="Magnuson J."/>
            <person name="Mondo S."/>
            <person name="Nolan M."/>
            <person name="Ohm R."/>
            <person name="Pangilinan J."/>
            <person name="Park H.-J."/>
            <person name="Ramirez L."/>
            <person name="Alfaro M."/>
            <person name="Sun H."/>
            <person name="Tritt A."/>
            <person name="Yoshinaga Y."/>
            <person name="Zwiers L.-H."/>
            <person name="Turgeon B."/>
            <person name="Goodwin S."/>
            <person name="Spatafora J."/>
            <person name="Crous P."/>
            <person name="Grigoriev I."/>
        </authorList>
    </citation>
    <scope>NUCLEOTIDE SEQUENCE</scope>
    <source>
        <strain evidence="2">CBS 121739</strain>
    </source>
</reference>
<evidence type="ECO:0000313" key="2">
    <source>
        <dbReference type="EMBL" id="KAF2754980.1"/>
    </source>
</evidence>